<name>A0A367LL38_9HYPO</name>
<organism evidence="2 3">
    <name type="scientific">Ophiocordyceps polyrhachis-furcata BCC 54312</name>
    <dbReference type="NCBI Taxonomy" id="1330021"/>
    <lineage>
        <taxon>Eukaryota</taxon>
        <taxon>Fungi</taxon>
        <taxon>Dikarya</taxon>
        <taxon>Ascomycota</taxon>
        <taxon>Pezizomycotina</taxon>
        <taxon>Sordariomycetes</taxon>
        <taxon>Hypocreomycetidae</taxon>
        <taxon>Hypocreales</taxon>
        <taxon>Ophiocordycipitaceae</taxon>
        <taxon>Ophiocordyceps</taxon>
    </lineage>
</organism>
<feature type="compositionally biased region" description="Polar residues" evidence="1">
    <location>
        <begin position="23"/>
        <end position="38"/>
    </location>
</feature>
<gene>
    <name evidence="2" type="ORF">L249_6847</name>
</gene>
<evidence type="ECO:0000313" key="2">
    <source>
        <dbReference type="EMBL" id="RCI14972.1"/>
    </source>
</evidence>
<comment type="caution">
    <text evidence="2">The sequence shown here is derived from an EMBL/GenBank/DDBJ whole genome shotgun (WGS) entry which is preliminary data.</text>
</comment>
<feature type="region of interest" description="Disordered" evidence="1">
    <location>
        <begin position="21"/>
        <end position="46"/>
    </location>
</feature>
<dbReference type="OrthoDB" id="10388883at2759"/>
<reference evidence="2 3" key="1">
    <citation type="journal article" date="2015" name="BMC Genomics">
        <title>Insights from the genome of Ophiocordyceps polyrhachis-furcata to pathogenicity and host specificity in insect fungi.</title>
        <authorList>
            <person name="Wichadakul D."/>
            <person name="Kobmoo N."/>
            <person name="Ingsriswang S."/>
            <person name="Tangphatsornruang S."/>
            <person name="Chantasingh D."/>
            <person name="Luangsa-ard J.J."/>
            <person name="Eurwilaichitr L."/>
        </authorList>
    </citation>
    <scope>NUCLEOTIDE SEQUENCE [LARGE SCALE GENOMIC DNA]</scope>
    <source>
        <strain evidence="2 3">BCC 54312</strain>
    </source>
</reference>
<accession>A0A367LL38</accession>
<keyword evidence="3" id="KW-1185">Reference proteome</keyword>
<protein>
    <submittedName>
        <fullName evidence="2">Uncharacterized protein</fullName>
    </submittedName>
</protein>
<proteinExistence type="predicted"/>
<dbReference type="AlphaFoldDB" id="A0A367LL38"/>
<sequence length="76" mass="8293">MGFGGRQFSMSFAPSYIRDRTALKSSGTASERTTNGSRENGGPEVLVSNSPKSNVLFFFAADKRARRANRTMDLDA</sequence>
<evidence type="ECO:0000256" key="1">
    <source>
        <dbReference type="SAM" id="MobiDB-lite"/>
    </source>
</evidence>
<dbReference type="Proteomes" id="UP000253664">
    <property type="component" value="Unassembled WGS sequence"/>
</dbReference>
<dbReference type="EMBL" id="LKCN02000003">
    <property type="protein sequence ID" value="RCI14972.1"/>
    <property type="molecule type" value="Genomic_DNA"/>
</dbReference>
<evidence type="ECO:0000313" key="3">
    <source>
        <dbReference type="Proteomes" id="UP000253664"/>
    </source>
</evidence>